<proteinExistence type="predicted"/>
<name>A0AAD3RVC9_9RHOB</name>
<reference evidence="1" key="1">
    <citation type="journal article" date="2014" name="Int. J. Syst. Evol. Microbiol.">
        <title>Complete genome sequence of Corynebacterium casei LMG S-19264T (=DSM 44701T), isolated from a smear-ripened cheese.</title>
        <authorList>
            <consortium name="US DOE Joint Genome Institute (JGI-PGF)"/>
            <person name="Walter F."/>
            <person name="Albersmeier A."/>
            <person name="Kalinowski J."/>
            <person name="Ruckert C."/>
        </authorList>
    </citation>
    <scope>NUCLEOTIDE SEQUENCE</scope>
    <source>
        <strain evidence="1">VKM B-2222</strain>
    </source>
</reference>
<accession>A0AAD3RVC9</accession>
<organism evidence="1 2">
    <name type="scientific">Paracoccus kondratievae</name>
    <dbReference type="NCBI Taxonomy" id="135740"/>
    <lineage>
        <taxon>Bacteria</taxon>
        <taxon>Pseudomonadati</taxon>
        <taxon>Pseudomonadota</taxon>
        <taxon>Alphaproteobacteria</taxon>
        <taxon>Rhodobacterales</taxon>
        <taxon>Paracoccaceae</taxon>
        <taxon>Paracoccus</taxon>
    </lineage>
</organism>
<dbReference type="EMBL" id="BSFH01000093">
    <property type="protein sequence ID" value="GLK65671.1"/>
    <property type="molecule type" value="Genomic_DNA"/>
</dbReference>
<dbReference type="Proteomes" id="UP001143349">
    <property type="component" value="Unassembled WGS sequence"/>
</dbReference>
<protein>
    <submittedName>
        <fullName evidence="1">Uncharacterized protein</fullName>
    </submittedName>
</protein>
<gene>
    <name evidence="1" type="ORF">GCM10017635_31480</name>
</gene>
<dbReference type="RefSeq" id="WP_271180183.1">
    <property type="nucleotide sequence ID" value="NZ_BSFH01000093.1"/>
</dbReference>
<keyword evidence="2" id="KW-1185">Reference proteome</keyword>
<evidence type="ECO:0000313" key="1">
    <source>
        <dbReference type="EMBL" id="GLK65671.1"/>
    </source>
</evidence>
<reference evidence="1" key="2">
    <citation type="submission" date="2023-01" db="EMBL/GenBank/DDBJ databases">
        <authorList>
            <person name="Sun Q."/>
            <person name="Evtushenko L."/>
        </authorList>
    </citation>
    <scope>NUCLEOTIDE SEQUENCE</scope>
    <source>
        <strain evidence="1">VKM B-2222</strain>
    </source>
</reference>
<dbReference type="AlphaFoldDB" id="A0AAD3RVC9"/>
<comment type="caution">
    <text evidence="1">The sequence shown here is derived from an EMBL/GenBank/DDBJ whole genome shotgun (WGS) entry which is preliminary data.</text>
</comment>
<evidence type="ECO:0000313" key="2">
    <source>
        <dbReference type="Proteomes" id="UP001143349"/>
    </source>
</evidence>
<sequence length="167" mass="18427">MTQPRKFDVPGYDSARHAAEVLGVAIQTIHRHVRDYGDLSRLEKQPVTLIPMPDGSTAASYTDAAVRLGVSEGCIRHHMRRHGHLRLVGSDRRVRSMEGERGRRSIALAELPGLEINLSDPRPETAPRAGLISVRPRAAASRVDVDAVIETIRQCRDEVLAEREVAG</sequence>